<feature type="region of interest" description="Disordered" evidence="3">
    <location>
        <begin position="1"/>
        <end position="29"/>
    </location>
</feature>
<sequence length="295" mass="33309">MFEIDGPSYSRVEVEDTQNKDSLDEYSGSTDGLLNESRAVTLRERWLRGGKSTKVALTLALCGLIGTHILAVLLGLKLQPDVEDLCLHHNSAYSPVLNEIKPELHLVQFNGTLGHPSEFTGDPSPELDAVWDKWAYVKYASIPPEEFLKLPGADPEAARLTPEYGGGYIGFLEVSHQLHCLNMMRQAMHQDYYNNPDFPEQQAPVFTDRPFTVKMHLQHCVEILRQNIMCNADVGIIPHEWVSQTPDPFANFNTWHKCRDLRSVENWIHEHEIPTTPDGSDLPIPLDSKIFTALP</sequence>
<accession>A0AAD6E8M8</accession>
<dbReference type="InterPro" id="IPR021765">
    <property type="entry name" value="UstYa-like"/>
</dbReference>
<dbReference type="PANTHER" id="PTHR33365:SF4">
    <property type="entry name" value="CYCLOCHLOROTINE BIOSYNTHESIS PROTEIN O"/>
    <property type="match status" value="1"/>
</dbReference>
<evidence type="ECO:0000256" key="2">
    <source>
        <dbReference type="ARBA" id="ARBA00035112"/>
    </source>
</evidence>
<name>A0AAD6E8M8_9EURO</name>
<evidence type="ECO:0000313" key="5">
    <source>
        <dbReference type="Proteomes" id="UP001213799"/>
    </source>
</evidence>
<dbReference type="EMBL" id="JAQJAE010000003">
    <property type="protein sequence ID" value="KAJ5604065.1"/>
    <property type="molecule type" value="Genomic_DNA"/>
</dbReference>
<reference evidence="4" key="1">
    <citation type="journal article" date="2023" name="IMA Fungus">
        <title>Comparative genomic study of the Penicillium genus elucidates a diverse pangenome and 15 lateral gene transfer events.</title>
        <authorList>
            <person name="Petersen C."/>
            <person name="Sorensen T."/>
            <person name="Nielsen M.R."/>
            <person name="Sondergaard T.E."/>
            <person name="Sorensen J.L."/>
            <person name="Fitzpatrick D.A."/>
            <person name="Frisvad J.C."/>
            <person name="Nielsen K.L."/>
        </authorList>
    </citation>
    <scope>NUCLEOTIDE SEQUENCE</scope>
    <source>
        <strain evidence="4">IBT 12815</strain>
    </source>
</reference>
<comment type="similarity">
    <text evidence="2">Belongs to the ustYa family.</text>
</comment>
<evidence type="ECO:0008006" key="6">
    <source>
        <dbReference type="Google" id="ProtNLM"/>
    </source>
</evidence>
<dbReference type="PANTHER" id="PTHR33365">
    <property type="entry name" value="YALI0B05434P"/>
    <property type="match status" value="1"/>
</dbReference>
<dbReference type="GO" id="GO:0043386">
    <property type="term" value="P:mycotoxin biosynthetic process"/>
    <property type="evidence" value="ECO:0007669"/>
    <property type="project" value="InterPro"/>
</dbReference>
<keyword evidence="5" id="KW-1185">Reference proteome</keyword>
<comment type="caution">
    <text evidence="4">The sequence shown here is derived from an EMBL/GenBank/DDBJ whole genome shotgun (WGS) entry which is preliminary data.</text>
</comment>
<gene>
    <name evidence="4" type="ORF">N7537_007021</name>
</gene>
<evidence type="ECO:0000256" key="3">
    <source>
        <dbReference type="SAM" id="MobiDB-lite"/>
    </source>
</evidence>
<reference evidence="4" key="2">
    <citation type="submission" date="2023-01" db="EMBL/GenBank/DDBJ databases">
        <authorList>
            <person name="Petersen C."/>
        </authorList>
    </citation>
    <scope>NUCLEOTIDE SEQUENCE</scope>
    <source>
        <strain evidence="4">IBT 12815</strain>
    </source>
</reference>
<dbReference type="GeneID" id="81588320"/>
<feature type="compositionally biased region" description="Basic and acidic residues" evidence="3">
    <location>
        <begin position="12"/>
        <end position="23"/>
    </location>
</feature>
<proteinExistence type="inferred from homology"/>
<dbReference type="RefSeq" id="XP_056753863.1">
    <property type="nucleotide sequence ID" value="XM_056898078.1"/>
</dbReference>
<evidence type="ECO:0000313" key="4">
    <source>
        <dbReference type="EMBL" id="KAJ5604065.1"/>
    </source>
</evidence>
<organism evidence="4 5">
    <name type="scientific">Penicillium hordei</name>
    <dbReference type="NCBI Taxonomy" id="40994"/>
    <lineage>
        <taxon>Eukaryota</taxon>
        <taxon>Fungi</taxon>
        <taxon>Dikarya</taxon>
        <taxon>Ascomycota</taxon>
        <taxon>Pezizomycotina</taxon>
        <taxon>Eurotiomycetes</taxon>
        <taxon>Eurotiomycetidae</taxon>
        <taxon>Eurotiales</taxon>
        <taxon>Aspergillaceae</taxon>
        <taxon>Penicillium</taxon>
    </lineage>
</organism>
<comment type="pathway">
    <text evidence="1">Mycotoxin biosynthesis.</text>
</comment>
<dbReference type="AlphaFoldDB" id="A0AAD6E8M8"/>
<evidence type="ECO:0000256" key="1">
    <source>
        <dbReference type="ARBA" id="ARBA00004685"/>
    </source>
</evidence>
<dbReference type="Pfam" id="PF11807">
    <property type="entry name" value="UstYa"/>
    <property type="match status" value="1"/>
</dbReference>
<dbReference type="Proteomes" id="UP001213799">
    <property type="component" value="Unassembled WGS sequence"/>
</dbReference>
<protein>
    <recommendedName>
        <fullName evidence="6">Tat pathway signal sequence</fullName>
    </recommendedName>
</protein>